<evidence type="ECO:0000313" key="3">
    <source>
        <dbReference type="Proteomes" id="UP000598297"/>
    </source>
</evidence>
<proteinExistence type="predicted"/>
<name>A0A964XLL7_9ACTN</name>
<evidence type="ECO:0000313" key="2">
    <source>
        <dbReference type="EMBL" id="NBE53604.1"/>
    </source>
</evidence>
<feature type="region of interest" description="Disordered" evidence="1">
    <location>
        <begin position="155"/>
        <end position="179"/>
    </location>
</feature>
<dbReference type="AlphaFoldDB" id="A0A964XLL7"/>
<evidence type="ECO:0000256" key="1">
    <source>
        <dbReference type="SAM" id="MobiDB-lite"/>
    </source>
</evidence>
<reference evidence="2" key="1">
    <citation type="submission" date="2020-01" db="EMBL/GenBank/DDBJ databases">
        <title>Whole-genome analyses of novel actinobacteria.</title>
        <authorList>
            <person name="Sahin N."/>
        </authorList>
    </citation>
    <scope>NUCLEOTIDE SEQUENCE</scope>
    <source>
        <strain evidence="2">YC537</strain>
    </source>
</reference>
<organism evidence="2 3">
    <name type="scientific">Streptomyces boluensis</name>
    <dbReference type="NCBI Taxonomy" id="1775135"/>
    <lineage>
        <taxon>Bacteria</taxon>
        <taxon>Bacillati</taxon>
        <taxon>Actinomycetota</taxon>
        <taxon>Actinomycetes</taxon>
        <taxon>Kitasatosporales</taxon>
        <taxon>Streptomycetaceae</taxon>
        <taxon>Streptomyces</taxon>
    </lineage>
</organism>
<dbReference type="Proteomes" id="UP000598297">
    <property type="component" value="Unassembled WGS sequence"/>
</dbReference>
<dbReference type="OrthoDB" id="3436381at2"/>
<keyword evidence="3" id="KW-1185">Reference proteome</keyword>
<dbReference type="EMBL" id="JAAAHS010000152">
    <property type="protein sequence ID" value="NBE53604.1"/>
    <property type="molecule type" value="Genomic_DNA"/>
</dbReference>
<sequence>MHRLGFAVRGRSDRAHLDRVHLERVRLERLHREWVQLDRLRQERVRLERLLAGHALGPGALLPPPAHLSLRDSRTLNLALAPPEPVGRAHLVLSRGRVRYELPLAVERPGGGRLFTVTATLRGPGAAAGAAGLRLADGVWRLTVVTTGPEGRVRHRGIAVDPDQPLPLTPTVRHAPDPDSGALIRVVRCPSGRAALQVTRAGPHAELVRFEPRGDGAAVHGRLVAAPLDGWRARAVRRRDGVAVPAQLSFRGAEFTLDLPFGSMTGAGPGQWVWDVRLSREPGRVRAARELFGDPGDRELTLGRRLTDVHDPAAAFPTPYRVFALPCGSLVRARAYVTTSGAFAVACLDLTEGS</sequence>
<comment type="caution">
    <text evidence="2">The sequence shown here is derived from an EMBL/GenBank/DDBJ whole genome shotgun (WGS) entry which is preliminary data.</text>
</comment>
<accession>A0A964XLL7</accession>
<dbReference type="RefSeq" id="WP_161699660.1">
    <property type="nucleotide sequence ID" value="NZ_JAAAHS010000152.1"/>
</dbReference>
<gene>
    <name evidence="2" type="ORF">GUY60_19700</name>
</gene>
<protein>
    <submittedName>
        <fullName evidence="2">Uncharacterized protein</fullName>
    </submittedName>
</protein>